<dbReference type="CDD" id="cd11614">
    <property type="entry name" value="SAF_CpaB_FlgA_like"/>
    <property type="match status" value="1"/>
</dbReference>
<dbReference type="Proteomes" id="UP000198822">
    <property type="component" value="Chromosome I"/>
</dbReference>
<dbReference type="InterPro" id="IPR013974">
    <property type="entry name" value="SAF"/>
</dbReference>
<accession>A0A1G8FR06</accession>
<evidence type="ECO:0000313" key="4">
    <source>
        <dbReference type="Proteomes" id="UP000198822"/>
    </source>
</evidence>
<organism evidence="3 4">
    <name type="scientific">Agrococcus jejuensis</name>
    <dbReference type="NCBI Taxonomy" id="399736"/>
    <lineage>
        <taxon>Bacteria</taxon>
        <taxon>Bacillati</taxon>
        <taxon>Actinomycetota</taxon>
        <taxon>Actinomycetes</taxon>
        <taxon>Micrococcales</taxon>
        <taxon>Microbacteriaceae</taxon>
        <taxon>Agrococcus</taxon>
    </lineage>
</organism>
<name>A0A1G8FR06_9MICO</name>
<feature type="transmembrane region" description="Helical" evidence="1">
    <location>
        <begin position="9"/>
        <end position="28"/>
    </location>
</feature>
<proteinExistence type="predicted"/>
<keyword evidence="1" id="KW-0812">Transmembrane</keyword>
<sequence length="200" mass="20123">MRRAWLDPRLAIGAVLVVVSIVGVWLVIQSTSRSTTVWVASETLLPGDVIGAGDVEAVELRMEGATDAYLAGEATPEGLVVVSPVGAGEVLPLTALGDADSVDLATVVLALDGGIASTVAEGSVVDVWAAPPGEQGTFEAATVLVGDAIVVGLVADEGIIADDAVRLEVLVPREDVAGVLDAVANAHAVHVVPVATPVTP</sequence>
<feature type="domain" description="SAF" evidence="2">
    <location>
        <begin position="35"/>
        <end position="97"/>
    </location>
</feature>
<dbReference type="OrthoDB" id="5083100at2"/>
<evidence type="ECO:0000259" key="2">
    <source>
        <dbReference type="SMART" id="SM00858"/>
    </source>
</evidence>
<reference evidence="4" key="1">
    <citation type="submission" date="2016-10" db="EMBL/GenBank/DDBJ databases">
        <authorList>
            <person name="Varghese N."/>
            <person name="Submissions S."/>
        </authorList>
    </citation>
    <scope>NUCLEOTIDE SEQUENCE [LARGE SCALE GENOMIC DNA]</scope>
    <source>
        <strain evidence="4">DSM 22002</strain>
    </source>
</reference>
<keyword evidence="1" id="KW-0472">Membrane</keyword>
<keyword evidence="1" id="KW-1133">Transmembrane helix</keyword>
<evidence type="ECO:0000256" key="1">
    <source>
        <dbReference type="SAM" id="Phobius"/>
    </source>
</evidence>
<dbReference type="STRING" id="399736.SAMN04489720_2579"/>
<gene>
    <name evidence="3" type="ORF">SAMN04489720_2579</name>
</gene>
<evidence type="ECO:0000313" key="3">
    <source>
        <dbReference type="EMBL" id="SDH84517.1"/>
    </source>
</evidence>
<dbReference type="SMART" id="SM00858">
    <property type="entry name" value="SAF"/>
    <property type="match status" value="1"/>
</dbReference>
<dbReference type="AlphaFoldDB" id="A0A1G8FR06"/>
<keyword evidence="4" id="KW-1185">Reference proteome</keyword>
<protein>
    <recommendedName>
        <fullName evidence="2">SAF domain-containing protein</fullName>
    </recommendedName>
</protein>
<dbReference type="RefSeq" id="WP_157674839.1">
    <property type="nucleotide sequence ID" value="NZ_LT629695.1"/>
</dbReference>
<dbReference type="Pfam" id="PF08666">
    <property type="entry name" value="SAF"/>
    <property type="match status" value="1"/>
</dbReference>
<dbReference type="EMBL" id="LT629695">
    <property type="protein sequence ID" value="SDH84517.1"/>
    <property type="molecule type" value="Genomic_DNA"/>
</dbReference>